<dbReference type="AlphaFoldDB" id="A0A023AWI0"/>
<dbReference type="PROSITE" id="PS50994">
    <property type="entry name" value="INTEGRASE"/>
    <property type="match status" value="1"/>
</dbReference>
<dbReference type="OrthoDB" id="346089at2759"/>
<dbReference type="Proteomes" id="UP000019763">
    <property type="component" value="Unassembled WGS sequence"/>
</dbReference>
<dbReference type="InterPro" id="IPR001584">
    <property type="entry name" value="Integrase_cat-core"/>
</dbReference>
<dbReference type="eggNOG" id="KOG0017">
    <property type="taxonomic scope" value="Eukaryota"/>
</dbReference>
<dbReference type="SUPFAM" id="SSF53098">
    <property type="entry name" value="Ribonuclease H-like"/>
    <property type="match status" value="1"/>
</dbReference>
<gene>
    <name evidence="2" type="ORF">GNI_207300</name>
</gene>
<dbReference type="PANTHER" id="PTHR37984:SF5">
    <property type="entry name" value="PROTEIN NYNRIN-LIKE"/>
    <property type="match status" value="1"/>
</dbReference>
<dbReference type="OMA" id="NGISACE"/>
<evidence type="ECO:0000259" key="1">
    <source>
        <dbReference type="PROSITE" id="PS50994"/>
    </source>
</evidence>
<feature type="domain" description="Integrase catalytic" evidence="1">
    <location>
        <begin position="50"/>
        <end position="170"/>
    </location>
</feature>
<dbReference type="Gene3D" id="3.30.420.10">
    <property type="entry name" value="Ribonuclease H-like superfamily/Ribonuclease H"/>
    <property type="match status" value="1"/>
</dbReference>
<dbReference type="Pfam" id="PF00665">
    <property type="entry name" value="rve"/>
    <property type="match status" value="1"/>
</dbReference>
<proteinExistence type="predicted"/>
<dbReference type="GO" id="GO:0003676">
    <property type="term" value="F:nucleic acid binding"/>
    <property type="evidence" value="ECO:0007669"/>
    <property type="project" value="InterPro"/>
</dbReference>
<feature type="non-terminal residue" evidence="2">
    <location>
        <position position="170"/>
    </location>
</feature>
<dbReference type="VEuPathDB" id="CryptoDB:GNI_207300"/>
<dbReference type="EMBL" id="AFNH02001615">
    <property type="protein sequence ID" value="EZG42922.1"/>
    <property type="molecule type" value="Genomic_DNA"/>
</dbReference>
<dbReference type="PANTHER" id="PTHR37984">
    <property type="entry name" value="PROTEIN CBG26694"/>
    <property type="match status" value="1"/>
</dbReference>
<sequence>MGARKLLSALSRKYILPNGISACERAVQGCHSCMQRKPPQKKLGKMRSTPPSTPWSTVALDFCGPYPTSESGMRYVLVITDQFTKWVELIPTKDQLSLTVVQVFYERIICRHGCPLRVLSDNGPQFRSALVALLCQYFGMQKIFSSAYYPQGDGYAERMMRTLNNSLASL</sequence>
<dbReference type="InterPro" id="IPR036397">
    <property type="entry name" value="RNaseH_sf"/>
</dbReference>
<accession>A0A023AWI0</accession>
<keyword evidence="3" id="KW-1185">Reference proteome</keyword>
<reference evidence="2" key="1">
    <citation type="submission" date="2013-12" db="EMBL/GenBank/DDBJ databases">
        <authorList>
            <person name="Omoto C.K."/>
            <person name="Sibley D."/>
            <person name="Venepally P."/>
            <person name="Hadjithomas M."/>
            <person name="Karamycheva S."/>
            <person name="Brunk B."/>
            <person name="Roos D."/>
            <person name="Caler E."/>
            <person name="Lorenzi H."/>
        </authorList>
    </citation>
    <scope>NUCLEOTIDE SEQUENCE</scope>
</reference>
<name>A0A023AWI0_GRENI</name>
<organism evidence="2 3">
    <name type="scientific">Gregarina niphandrodes</name>
    <name type="common">Septate eugregarine</name>
    <dbReference type="NCBI Taxonomy" id="110365"/>
    <lineage>
        <taxon>Eukaryota</taxon>
        <taxon>Sar</taxon>
        <taxon>Alveolata</taxon>
        <taxon>Apicomplexa</taxon>
        <taxon>Conoidasida</taxon>
        <taxon>Gregarinasina</taxon>
        <taxon>Eugregarinorida</taxon>
        <taxon>Gregarinidae</taxon>
        <taxon>Gregarina</taxon>
    </lineage>
</organism>
<comment type="caution">
    <text evidence="2">The sequence shown here is derived from an EMBL/GenBank/DDBJ whole genome shotgun (WGS) entry which is preliminary data.</text>
</comment>
<protein>
    <submittedName>
        <fullName evidence="2">KRAB-A domain protein</fullName>
    </submittedName>
</protein>
<dbReference type="InterPro" id="IPR012337">
    <property type="entry name" value="RNaseH-like_sf"/>
</dbReference>
<evidence type="ECO:0000313" key="3">
    <source>
        <dbReference type="Proteomes" id="UP000019763"/>
    </source>
</evidence>
<dbReference type="RefSeq" id="XP_011133802.1">
    <property type="nucleotide sequence ID" value="XM_011135500.1"/>
</dbReference>
<dbReference type="GO" id="GO:0015074">
    <property type="term" value="P:DNA integration"/>
    <property type="evidence" value="ECO:0007669"/>
    <property type="project" value="InterPro"/>
</dbReference>
<evidence type="ECO:0000313" key="2">
    <source>
        <dbReference type="EMBL" id="EZG42922.1"/>
    </source>
</evidence>
<dbReference type="GeneID" id="22916453"/>
<dbReference type="InterPro" id="IPR050951">
    <property type="entry name" value="Retrovirus_Pol_polyprotein"/>
</dbReference>